<dbReference type="SUPFAM" id="SSF46785">
    <property type="entry name" value="Winged helix' DNA-binding domain"/>
    <property type="match status" value="1"/>
</dbReference>
<proteinExistence type="predicted"/>
<dbReference type="GO" id="GO:0006950">
    <property type="term" value="P:response to stress"/>
    <property type="evidence" value="ECO:0007669"/>
    <property type="project" value="TreeGrafter"/>
</dbReference>
<dbReference type="STRING" id="1440763.BJI69_20835"/>
<dbReference type="InterPro" id="IPR036388">
    <property type="entry name" value="WH-like_DNA-bd_sf"/>
</dbReference>
<dbReference type="InterPro" id="IPR000835">
    <property type="entry name" value="HTH_MarR-typ"/>
</dbReference>
<evidence type="ECO:0000313" key="2">
    <source>
        <dbReference type="EMBL" id="APG06105.1"/>
    </source>
</evidence>
<sequence length="151" mass="16023">MGVLMPLIKDSQSGVAAVMAGFDLTFSQLRMLWILDHAGSDLAVNELAEQVSLSLPAAGRAVDGMVRIGLLTRREDEVDRRIKRIGLAEPGRETLEKIGRARGQSADRFVEALTKDEQAALAGALATLGALTRKHFAAPTGASCSPPEKSA</sequence>
<dbReference type="Pfam" id="PF12802">
    <property type="entry name" value="MarR_2"/>
    <property type="match status" value="1"/>
</dbReference>
<evidence type="ECO:0000313" key="3">
    <source>
        <dbReference type="Proteomes" id="UP000182987"/>
    </source>
</evidence>
<name>A0A1L3EYG6_9GAMM</name>
<dbReference type="PROSITE" id="PS50995">
    <property type="entry name" value="HTH_MARR_2"/>
    <property type="match status" value="1"/>
</dbReference>
<dbReference type="GO" id="GO:0003700">
    <property type="term" value="F:DNA-binding transcription factor activity"/>
    <property type="evidence" value="ECO:0007669"/>
    <property type="project" value="InterPro"/>
</dbReference>
<gene>
    <name evidence="2" type="ORF">BJI69_20835</name>
</gene>
<organism evidence="2 3">
    <name type="scientific">Luteibacter rhizovicinus DSM 16549</name>
    <dbReference type="NCBI Taxonomy" id="1440763"/>
    <lineage>
        <taxon>Bacteria</taxon>
        <taxon>Pseudomonadati</taxon>
        <taxon>Pseudomonadota</taxon>
        <taxon>Gammaproteobacteria</taxon>
        <taxon>Lysobacterales</taxon>
        <taxon>Rhodanobacteraceae</taxon>
        <taxon>Luteibacter</taxon>
    </lineage>
</organism>
<feature type="domain" description="HTH marR-type" evidence="1">
    <location>
        <begin position="1"/>
        <end position="130"/>
    </location>
</feature>
<accession>A0A1L3EYG6</accession>
<keyword evidence="3" id="KW-1185">Reference proteome</keyword>
<dbReference type="PANTHER" id="PTHR33164">
    <property type="entry name" value="TRANSCRIPTIONAL REGULATOR, MARR FAMILY"/>
    <property type="match status" value="1"/>
</dbReference>
<dbReference type="AlphaFoldDB" id="A0A1L3EYG6"/>
<dbReference type="InterPro" id="IPR036390">
    <property type="entry name" value="WH_DNA-bd_sf"/>
</dbReference>
<dbReference type="SMART" id="SM00347">
    <property type="entry name" value="HTH_MARR"/>
    <property type="match status" value="1"/>
</dbReference>
<dbReference type="InterPro" id="IPR039422">
    <property type="entry name" value="MarR/SlyA-like"/>
</dbReference>
<evidence type="ECO:0000259" key="1">
    <source>
        <dbReference type="PROSITE" id="PS50995"/>
    </source>
</evidence>
<dbReference type="PANTHER" id="PTHR33164:SF43">
    <property type="entry name" value="HTH-TYPE TRANSCRIPTIONAL REPRESSOR YETL"/>
    <property type="match status" value="1"/>
</dbReference>
<dbReference type="Proteomes" id="UP000182987">
    <property type="component" value="Chromosome"/>
</dbReference>
<dbReference type="Gene3D" id="1.10.10.10">
    <property type="entry name" value="Winged helix-like DNA-binding domain superfamily/Winged helix DNA-binding domain"/>
    <property type="match status" value="1"/>
</dbReference>
<dbReference type="KEGG" id="lrz:BJI69_20835"/>
<dbReference type="PRINTS" id="PR00598">
    <property type="entry name" value="HTHMARR"/>
</dbReference>
<dbReference type="EMBL" id="CP017480">
    <property type="protein sequence ID" value="APG06105.1"/>
    <property type="molecule type" value="Genomic_DNA"/>
</dbReference>
<reference evidence="3" key="1">
    <citation type="submission" date="2016-09" db="EMBL/GenBank/DDBJ databases">
        <authorList>
            <person name="Lysoe E."/>
        </authorList>
    </citation>
    <scope>NUCLEOTIDE SEQUENCE [LARGE SCALE GENOMIC DNA]</scope>
    <source>
        <strain evidence="3">LJ96T</strain>
    </source>
</reference>
<protein>
    <recommendedName>
        <fullName evidence="1">HTH marR-type domain-containing protein</fullName>
    </recommendedName>
</protein>